<feature type="transmembrane region" description="Helical" evidence="6">
    <location>
        <begin position="984"/>
        <end position="1011"/>
    </location>
</feature>
<dbReference type="PANTHER" id="PTHR30287:SF1">
    <property type="entry name" value="INNER MEMBRANE PROTEIN"/>
    <property type="match status" value="1"/>
</dbReference>
<evidence type="ECO:0000256" key="6">
    <source>
        <dbReference type="SAM" id="Phobius"/>
    </source>
</evidence>
<feature type="transmembrane region" description="Helical" evidence="6">
    <location>
        <begin position="523"/>
        <end position="547"/>
    </location>
</feature>
<dbReference type="InterPro" id="IPR038766">
    <property type="entry name" value="Membrane_comp_ABC_pdt"/>
</dbReference>
<evidence type="ECO:0000256" key="5">
    <source>
        <dbReference type="ARBA" id="ARBA00023136"/>
    </source>
</evidence>
<protein>
    <recommendedName>
        <fullName evidence="7">ABC3 transporter permease C-terminal domain-containing protein</fullName>
    </recommendedName>
</protein>
<keyword evidence="4 6" id="KW-1133">Transmembrane helix</keyword>
<accession>A0ABY8H5N0</accession>
<evidence type="ECO:0000256" key="3">
    <source>
        <dbReference type="ARBA" id="ARBA00022692"/>
    </source>
</evidence>
<evidence type="ECO:0000259" key="7">
    <source>
        <dbReference type="Pfam" id="PF02687"/>
    </source>
</evidence>
<dbReference type="InterPro" id="IPR003838">
    <property type="entry name" value="ABC3_permease_C"/>
</dbReference>
<dbReference type="RefSeq" id="WP_278157139.1">
    <property type="nucleotide sequence ID" value="NZ_CP121252.1"/>
</dbReference>
<feature type="transmembrane region" description="Helical" evidence="6">
    <location>
        <begin position="1023"/>
        <end position="1046"/>
    </location>
</feature>
<evidence type="ECO:0000256" key="4">
    <source>
        <dbReference type="ARBA" id="ARBA00022989"/>
    </source>
</evidence>
<comment type="subcellular location">
    <subcellularLocation>
        <location evidence="1">Cell membrane</location>
        <topology evidence="1">Multi-pass membrane protein</topology>
    </subcellularLocation>
</comment>
<feature type="transmembrane region" description="Helical" evidence="6">
    <location>
        <begin position="939"/>
        <end position="963"/>
    </location>
</feature>
<dbReference type="Pfam" id="PF02687">
    <property type="entry name" value="FtsX"/>
    <property type="match status" value="1"/>
</dbReference>
<feature type="transmembrane region" description="Helical" evidence="6">
    <location>
        <begin position="576"/>
        <end position="595"/>
    </location>
</feature>
<keyword evidence="2" id="KW-1003">Cell membrane</keyword>
<organism evidence="8 9">
    <name type="scientific">Citricoccus muralis</name>
    <dbReference type="NCBI Taxonomy" id="169134"/>
    <lineage>
        <taxon>Bacteria</taxon>
        <taxon>Bacillati</taxon>
        <taxon>Actinomycetota</taxon>
        <taxon>Actinomycetes</taxon>
        <taxon>Micrococcales</taxon>
        <taxon>Micrococcaceae</taxon>
        <taxon>Citricoccus</taxon>
    </lineage>
</organism>
<dbReference type="Proteomes" id="UP001219037">
    <property type="component" value="Chromosome"/>
</dbReference>
<gene>
    <name evidence="8" type="ORF">P8192_11240</name>
</gene>
<evidence type="ECO:0000256" key="1">
    <source>
        <dbReference type="ARBA" id="ARBA00004651"/>
    </source>
</evidence>
<evidence type="ECO:0000313" key="9">
    <source>
        <dbReference type="Proteomes" id="UP001219037"/>
    </source>
</evidence>
<dbReference type="PANTHER" id="PTHR30287">
    <property type="entry name" value="MEMBRANE COMPONENT OF PREDICTED ABC SUPERFAMILY METABOLITE UPTAKE TRANSPORTER"/>
    <property type="match status" value="1"/>
</dbReference>
<reference evidence="8 9" key="1">
    <citation type="submission" date="2023-04" db="EMBL/GenBank/DDBJ databases">
        <title>Funneling lignin-derived compounds into biodiesel using alkali-halophilic Citricoccus sp. P2.</title>
        <authorList>
            <person name="Luo C.-B."/>
        </authorList>
    </citation>
    <scope>NUCLEOTIDE SEQUENCE [LARGE SCALE GENOMIC DNA]</scope>
    <source>
        <strain evidence="8 9">P2</strain>
    </source>
</reference>
<sequence>MSARDGSARLIAARLSWRELRRHRWRSVLIIALIGLPVLAMTLQSITAASTAYTPQRQTDNQLYGTDGALQVDSVGAAAYVSPSGADMIRIPHPGMLYAEGYFADRDELEDPYVGGFEGAGAWWDEVSENADEFPAPAGRDADSLAAALPETVTLHPVTEGYAPLDLGNGMTMEVSVIIADLTDPALAERFIAVDDAVPTGDTVTVSRGYAPELERRAEHAATLDRDPPGEATLAGHPLHIGGTTVDRQGSAEAGPHVLLTGDQSFSTVFVHPDSDLAQAVTERLSTGYGTTTYYLTGDVPTDYASYLNFHDAGVQVLFRPVAENPPVEAVRLVGTGYDDPGRYASILFLGTLALVETGLLAGAAFAVGARSQQRATAMLSAVGASPATVRGTMGLSGLWCGLIGAVGGAVVGIALAYALWAVGRVRLLVFEPPSIPWWIILATVVIGVVVSVVAAWIPARTVAAQDAWAAIKGGARERRGLSTPVRVAGAILVGTALLFLVVATAVGMSIPTVRALNLWVPALGMVVVLAGIMLIVGVLLLIPTVLHGLARSASRLPWTLRIAARDADRNRSRTVPITVAMVAAACLGAATLSLTGSSLNAYETVSSDDAQRRSGAHLGVLTLTTDLEREMLQIADQEAGIDTEAEGYDDGLVTHTPAEARAAVEAAARTAGLQLSGTRFYSQVVQDCLSYGMVDCEEIHALTPTDSACALPVPDDATLTERYLTLDRAIGERTRSQAAACNSFGYSSFSMFGAYFGPSQIAVTDLDDPSPTELWGDDPEVTAAYERGQAVVLDPMLLADDDTVTLGRFDTDLHKVPGLSVDADAEDYAVIGASDDGEQVLAMSPIADQRGMLWEPKDTRSVPAVAGVAPSAFSEIGVVVPQDRIDWAEPLLNPSGMVVRFAQEPNAEQWELFTLALEQDDLWVSSGDSGPDWVQSSLWIVAGIVALLVLTAAGILAGLAMVDSRRDHRALDSTGAAPSARKTMAAAQMFVSMVVSLVLGTVAGVLPFAAMQLITDLTVAWIPWWQLLALTVALPVVAAGVTWLVTPARFRTR</sequence>
<evidence type="ECO:0000256" key="2">
    <source>
        <dbReference type="ARBA" id="ARBA00022475"/>
    </source>
</evidence>
<feature type="transmembrane region" description="Helical" evidence="6">
    <location>
        <begin position="347"/>
        <end position="370"/>
    </location>
</feature>
<dbReference type="EMBL" id="CP121252">
    <property type="protein sequence ID" value="WFP15962.1"/>
    <property type="molecule type" value="Genomic_DNA"/>
</dbReference>
<feature type="transmembrane region" description="Helical" evidence="6">
    <location>
        <begin position="488"/>
        <end position="511"/>
    </location>
</feature>
<feature type="domain" description="ABC3 transporter permease C-terminal" evidence="7">
    <location>
        <begin position="349"/>
        <end position="465"/>
    </location>
</feature>
<evidence type="ECO:0000313" key="8">
    <source>
        <dbReference type="EMBL" id="WFP15962.1"/>
    </source>
</evidence>
<name>A0ABY8H5N0_9MICC</name>
<feature type="transmembrane region" description="Helical" evidence="6">
    <location>
        <begin position="436"/>
        <end position="458"/>
    </location>
</feature>
<keyword evidence="3 6" id="KW-0812">Transmembrane</keyword>
<feature type="transmembrane region" description="Helical" evidence="6">
    <location>
        <begin position="399"/>
        <end position="424"/>
    </location>
</feature>
<keyword evidence="5 6" id="KW-0472">Membrane</keyword>
<proteinExistence type="predicted"/>
<keyword evidence="9" id="KW-1185">Reference proteome</keyword>